<dbReference type="SMART" id="SM00363">
    <property type="entry name" value="S4"/>
    <property type="match status" value="1"/>
</dbReference>
<dbReference type="InterPro" id="IPR020103">
    <property type="entry name" value="PsdUridine_synth_cat_dom_sf"/>
</dbReference>
<keyword evidence="2 4" id="KW-0694">RNA-binding</keyword>
<evidence type="ECO:0000256" key="5">
    <source>
        <dbReference type="RuleBase" id="RU003887"/>
    </source>
</evidence>
<comment type="similarity">
    <text evidence="1 5">Belongs to the pseudouridine synthase RsuA family.</text>
</comment>
<dbReference type="SUPFAM" id="SSF55120">
    <property type="entry name" value="Pseudouridine synthase"/>
    <property type="match status" value="1"/>
</dbReference>
<sequence length="244" mass="27451">MEQTKERLQKVMAAAGVASRRECEKIILAGRVQVNGKPVTELGTRVGKADRITVDGKALHRKSARHTYLLYKPGGVVTTMKDPQGRRTVADLMAGLHQRLYPVGRLDYLTEGLLLMTNDGELAQHLTHPSHHVDKTYEVEVHGRVPEEKLDVLRLGVPLEDGLTAPAMVYVKKWDPEKNLTRFTVTIHEGRNRQVRRMCDFIGFPVKSLKRIQVGTLTLEGMKKGEFRELTPEEVASLESPVEK</sequence>
<dbReference type="InterPro" id="IPR002942">
    <property type="entry name" value="S4_RNA-bd"/>
</dbReference>
<dbReference type="GO" id="GO:0000455">
    <property type="term" value="P:enzyme-directed rRNA pseudouridine synthesis"/>
    <property type="evidence" value="ECO:0007669"/>
    <property type="project" value="UniProtKB-ARBA"/>
</dbReference>
<dbReference type="PANTHER" id="PTHR47683">
    <property type="entry name" value="PSEUDOURIDINE SYNTHASE FAMILY PROTEIN-RELATED"/>
    <property type="match status" value="1"/>
</dbReference>
<gene>
    <name evidence="7" type="ORF">SAMN05216495_11316</name>
</gene>
<evidence type="ECO:0000256" key="1">
    <source>
        <dbReference type="ARBA" id="ARBA00008348"/>
    </source>
</evidence>
<dbReference type="GO" id="GO:0120159">
    <property type="term" value="F:rRNA pseudouridine synthase activity"/>
    <property type="evidence" value="ECO:0007669"/>
    <property type="project" value="UniProtKB-ARBA"/>
</dbReference>
<accession>A0A1H2YZH5</accession>
<dbReference type="NCBIfam" id="TIGR00093">
    <property type="entry name" value="pseudouridine synthase"/>
    <property type="match status" value="1"/>
</dbReference>
<dbReference type="PANTHER" id="PTHR47683:SF3">
    <property type="entry name" value="RIBOSOMAL LARGE SUBUNIT PSEUDOURIDINE SYNTHASE B"/>
    <property type="match status" value="1"/>
</dbReference>
<dbReference type="EC" id="5.4.99.-" evidence="5"/>
<dbReference type="InterPro" id="IPR042092">
    <property type="entry name" value="PsdUridine_s_RsuA/RluB/E/F_cat"/>
</dbReference>
<proteinExistence type="inferred from homology"/>
<evidence type="ECO:0000313" key="8">
    <source>
        <dbReference type="Proteomes" id="UP000182379"/>
    </source>
</evidence>
<dbReference type="Pfam" id="PF00849">
    <property type="entry name" value="PseudoU_synth_2"/>
    <property type="match status" value="1"/>
</dbReference>
<dbReference type="Gene3D" id="3.10.290.10">
    <property type="entry name" value="RNA-binding S4 domain"/>
    <property type="match status" value="1"/>
</dbReference>
<comment type="caution">
    <text evidence="7">The sequence shown here is derived from an EMBL/GenBank/DDBJ whole genome shotgun (WGS) entry which is preliminary data.</text>
</comment>
<dbReference type="Gene3D" id="3.30.70.580">
    <property type="entry name" value="Pseudouridine synthase I, catalytic domain, N-terminal subdomain"/>
    <property type="match status" value="1"/>
</dbReference>
<dbReference type="InterPro" id="IPR000748">
    <property type="entry name" value="PsdUridine_synth_RsuA/RluB/E/F"/>
</dbReference>
<dbReference type="EMBL" id="FNOP01000013">
    <property type="protein sequence ID" value="SDX10477.1"/>
    <property type="molecule type" value="Genomic_DNA"/>
</dbReference>
<dbReference type="InterPro" id="IPR050343">
    <property type="entry name" value="RsuA_PseudoU_synthase"/>
</dbReference>
<dbReference type="CDD" id="cd00165">
    <property type="entry name" value="S4"/>
    <property type="match status" value="1"/>
</dbReference>
<evidence type="ECO:0000256" key="4">
    <source>
        <dbReference type="PROSITE-ProRule" id="PRU00182"/>
    </source>
</evidence>
<organism evidence="7 8">
    <name type="scientific">Acidaminococcus fermentans</name>
    <dbReference type="NCBI Taxonomy" id="905"/>
    <lineage>
        <taxon>Bacteria</taxon>
        <taxon>Bacillati</taxon>
        <taxon>Bacillota</taxon>
        <taxon>Negativicutes</taxon>
        <taxon>Acidaminococcales</taxon>
        <taxon>Acidaminococcaceae</taxon>
        <taxon>Acidaminococcus</taxon>
    </lineage>
</organism>
<dbReference type="AlphaFoldDB" id="A0A1H2YZH5"/>
<name>A0A1H2YZH5_ACIFE</name>
<dbReference type="InterPro" id="IPR006145">
    <property type="entry name" value="PsdUridine_synth_RsuA/RluA"/>
</dbReference>
<dbReference type="GO" id="GO:0003723">
    <property type="term" value="F:RNA binding"/>
    <property type="evidence" value="ECO:0007669"/>
    <property type="project" value="UniProtKB-KW"/>
</dbReference>
<feature type="domain" description="RNA-binding S4" evidence="6">
    <location>
        <begin position="6"/>
        <end position="67"/>
    </location>
</feature>
<dbReference type="Gene3D" id="3.30.70.1560">
    <property type="entry name" value="Alpha-L RNA-binding motif"/>
    <property type="match status" value="1"/>
</dbReference>
<dbReference type="PROSITE" id="PS50889">
    <property type="entry name" value="S4"/>
    <property type="match status" value="1"/>
</dbReference>
<dbReference type="PROSITE" id="PS01149">
    <property type="entry name" value="PSI_RSU"/>
    <property type="match status" value="1"/>
</dbReference>
<reference evidence="7 8" key="1">
    <citation type="submission" date="2016-10" db="EMBL/GenBank/DDBJ databases">
        <authorList>
            <person name="Varghese N."/>
            <person name="Submissions S."/>
        </authorList>
    </citation>
    <scope>NUCLEOTIDE SEQUENCE [LARGE SCALE GENOMIC DNA]</scope>
    <source>
        <strain evidence="7 8">WCC6</strain>
    </source>
</reference>
<protein>
    <recommendedName>
        <fullName evidence="5">Pseudouridine synthase</fullName>
        <ecNumber evidence="5">5.4.99.-</ecNumber>
    </recommendedName>
</protein>
<dbReference type="InterPro" id="IPR020094">
    <property type="entry name" value="TruA/RsuA/RluB/E/F_N"/>
</dbReference>
<dbReference type="SUPFAM" id="SSF55174">
    <property type="entry name" value="Alpha-L RNA-binding motif"/>
    <property type="match status" value="1"/>
</dbReference>
<dbReference type="Proteomes" id="UP000182379">
    <property type="component" value="Unassembled WGS sequence"/>
</dbReference>
<dbReference type="InterPro" id="IPR036986">
    <property type="entry name" value="S4_RNA-bd_sf"/>
</dbReference>
<dbReference type="Pfam" id="PF01479">
    <property type="entry name" value="S4"/>
    <property type="match status" value="1"/>
</dbReference>
<dbReference type="CDD" id="cd02870">
    <property type="entry name" value="PseudoU_synth_RsuA_like"/>
    <property type="match status" value="1"/>
</dbReference>
<dbReference type="FunFam" id="3.30.70.1560:FF:000001">
    <property type="entry name" value="Pseudouridine synthase"/>
    <property type="match status" value="1"/>
</dbReference>
<dbReference type="GO" id="GO:0005829">
    <property type="term" value="C:cytosol"/>
    <property type="evidence" value="ECO:0007669"/>
    <property type="project" value="UniProtKB-ARBA"/>
</dbReference>
<keyword evidence="3 5" id="KW-0413">Isomerase</keyword>
<dbReference type="RefSeq" id="WP_074707039.1">
    <property type="nucleotide sequence ID" value="NZ_FNOP01000013.1"/>
</dbReference>
<dbReference type="InterPro" id="IPR018496">
    <property type="entry name" value="PsdUridine_synth_RsuA/RluB_CS"/>
</dbReference>
<evidence type="ECO:0000256" key="3">
    <source>
        <dbReference type="ARBA" id="ARBA00023235"/>
    </source>
</evidence>
<dbReference type="FunFam" id="3.10.290.10:FF:000003">
    <property type="entry name" value="Pseudouridine synthase"/>
    <property type="match status" value="1"/>
</dbReference>
<evidence type="ECO:0000259" key="6">
    <source>
        <dbReference type="SMART" id="SM00363"/>
    </source>
</evidence>
<evidence type="ECO:0000256" key="2">
    <source>
        <dbReference type="ARBA" id="ARBA00022884"/>
    </source>
</evidence>
<evidence type="ECO:0000313" key="7">
    <source>
        <dbReference type="EMBL" id="SDX10477.1"/>
    </source>
</evidence>